<evidence type="ECO:0000256" key="2">
    <source>
        <dbReference type="ARBA" id="ARBA00023002"/>
    </source>
</evidence>
<protein>
    <submittedName>
        <fullName evidence="5">Retinol dehydrogenase 5 (11-cis/9-cis)</fullName>
    </submittedName>
</protein>
<reference evidence="5" key="3">
    <citation type="submission" date="2025-09" db="UniProtKB">
        <authorList>
            <consortium name="Ensembl"/>
        </authorList>
    </citation>
    <scope>IDENTIFICATION</scope>
</reference>
<dbReference type="InterPro" id="IPR002347">
    <property type="entry name" value="SDR_fam"/>
</dbReference>
<evidence type="ECO:0000313" key="5">
    <source>
        <dbReference type="Ensembl" id="ENSMMDP00005040104.1"/>
    </source>
</evidence>
<reference evidence="5" key="1">
    <citation type="submission" date="2019-06" db="EMBL/GenBank/DDBJ databases">
        <authorList>
            <consortium name="Wellcome Sanger Institute Data Sharing"/>
        </authorList>
    </citation>
    <scope>NUCLEOTIDE SEQUENCE [LARGE SCALE GENOMIC DNA]</scope>
</reference>
<dbReference type="SUPFAM" id="SSF51735">
    <property type="entry name" value="NAD(P)-binding Rossmann-fold domains"/>
    <property type="match status" value="1"/>
</dbReference>
<dbReference type="Gene3D" id="3.40.50.720">
    <property type="entry name" value="NAD(P)-binding Rossmann-like Domain"/>
    <property type="match status" value="1"/>
</dbReference>
<feature type="transmembrane region" description="Helical" evidence="4">
    <location>
        <begin position="12"/>
        <end position="43"/>
    </location>
</feature>
<dbReference type="Ensembl" id="ENSMMDT00005040932.1">
    <property type="protein sequence ID" value="ENSMMDP00005040104.1"/>
    <property type="gene ID" value="ENSMMDG00005018423.1"/>
</dbReference>
<keyword evidence="4" id="KW-0472">Membrane</keyword>
<dbReference type="PROSITE" id="PS00061">
    <property type="entry name" value="ADH_SHORT"/>
    <property type="match status" value="1"/>
</dbReference>
<keyword evidence="4" id="KW-1133">Transmembrane helix</keyword>
<dbReference type="PRINTS" id="PR00080">
    <property type="entry name" value="SDRFAMILY"/>
</dbReference>
<keyword evidence="2" id="KW-0560">Oxidoreductase</keyword>
<evidence type="ECO:0000256" key="4">
    <source>
        <dbReference type="SAM" id="Phobius"/>
    </source>
</evidence>
<dbReference type="InterPro" id="IPR020904">
    <property type="entry name" value="Sc_DH/Rdtase_CS"/>
</dbReference>
<name>A0A667ZWW6_9TELE</name>
<sequence length="362" mass="40690">MYFDFLTYFEVLCNLCVVLACNNACLYITATAVVLCMLVWLYLDSLEIENFNDKYVFVTGCDSGFGNLLCKRLDRKGFRVLAGCLTEKGADDLKRVAGPYLKTVLLDVTSQDSIQKAMEWTKKEAIFFGGKKNHKIYSLLVNSCLTFLGLWGIVNNAGRSLPMGPSEWMKVEDFHSTLKVNMNGVIAMTMTFLPLIKQARGRIVNVASVLGRVAANGGGYCISKFAVESFSDCLRRDISYFGIKVCIIEPGFFKTAVTSLEPLERELHRLWNQLTPEVQASYGDKYLDKYIKVQRLIMNAVCDSDLAKVTNCMEHALTSAYPRTRYSAGWDAKLIWIPLSYMPSWVVDVGLKLVLPRPLKSV</sequence>
<organism evidence="5 6">
    <name type="scientific">Myripristis murdjan</name>
    <name type="common">pinecone soldierfish</name>
    <dbReference type="NCBI Taxonomy" id="586833"/>
    <lineage>
        <taxon>Eukaryota</taxon>
        <taxon>Metazoa</taxon>
        <taxon>Chordata</taxon>
        <taxon>Craniata</taxon>
        <taxon>Vertebrata</taxon>
        <taxon>Euteleostomi</taxon>
        <taxon>Actinopterygii</taxon>
        <taxon>Neopterygii</taxon>
        <taxon>Teleostei</taxon>
        <taxon>Neoteleostei</taxon>
        <taxon>Acanthomorphata</taxon>
        <taxon>Holocentriformes</taxon>
        <taxon>Holocentridae</taxon>
        <taxon>Myripristis</taxon>
    </lineage>
</organism>
<evidence type="ECO:0000256" key="1">
    <source>
        <dbReference type="ARBA" id="ARBA00006484"/>
    </source>
</evidence>
<dbReference type="AlphaFoldDB" id="A0A667ZWW6"/>
<dbReference type="FunCoup" id="A0A667ZWW6">
    <property type="interactions" value="30"/>
</dbReference>
<gene>
    <name evidence="5" type="primary">RDH5</name>
    <name evidence="5" type="synonym">rdh5</name>
</gene>
<dbReference type="PRINTS" id="PR00081">
    <property type="entry name" value="GDHRDH"/>
</dbReference>
<keyword evidence="4" id="KW-0812">Transmembrane</keyword>
<dbReference type="GeneTree" id="ENSGT00940000161168"/>
<dbReference type="GO" id="GO:0004745">
    <property type="term" value="F:all-trans-retinol dehydrogenase (NAD+) activity"/>
    <property type="evidence" value="ECO:0007669"/>
    <property type="project" value="TreeGrafter"/>
</dbReference>
<reference evidence="5" key="2">
    <citation type="submission" date="2025-08" db="UniProtKB">
        <authorList>
            <consortium name="Ensembl"/>
        </authorList>
    </citation>
    <scope>IDENTIFICATION</scope>
</reference>
<dbReference type="GO" id="GO:0001523">
    <property type="term" value="P:retinoid metabolic process"/>
    <property type="evidence" value="ECO:0007669"/>
    <property type="project" value="TreeGrafter"/>
</dbReference>
<dbReference type="PANTHER" id="PTHR43313">
    <property type="entry name" value="SHORT-CHAIN DEHYDROGENASE/REDUCTASE FAMILY 9C"/>
    <property type="match status" value="1"/>
</dbReference>
<evidence type="ECO:0000313" key="6">
    <source>
        <dbReference type="Proteomes" id="UP000472263"/>
    </source>
</evidence>
<feature type="transmembrane region" description="Helical" evidence="4">
    <location>
        <begin position="174"/>
        <end position="196"/>
    </location>
</feature>
<dbReference type="InterPro" id="IPR036291">
    <property type="entry name" value="NAD(P)-bd_dom_sf"/>
</dbReference>
<dbReference type="GO" id="GO:0008202">
    <property type="term" value="P:steroid metabolic process"/>
    <property type="evidence" value="ECO:0007669"/>
    <property type="project" value="TreeGrafter"/>
</dbReference>
<dbReference type="PANTHER" id="PTHR43313:SF12">
    <property type="entry name" value="RETINOL DEHYDROGENASE 5"/>
    <property type="match status" value="1"/>
</dbReference>
<keyword evidence="6" id="KW-1185">Reference proteome</keyword>
<comment type="similarity">
    <text evidence="1 3">Belongs to the short-chain dehydrogenases/reductases (SDR) family.</text>
</comment>
<dbReference type="Pfam" id="PF00106">
    <property type="entry name" value="adh_short"/>
    <property type="match status" value="2"/>
</dbReference>
<feature type="transmembrane region" description="Helical" evidence="4">
    <location>
        <begin position="136"/>
        <end position="154"/>
    </location>
</feature>
<accession>A0A667ZWW6</accession>
<dbReference type="InParanoid" id="A0A667ZWW6"/>
<proteinExistence type="inferred from homology"/>
<dbReference type="Proteomes" id="UP000472263">
    <property type="component" value="Chromosome 5"/>
</dbReference>
<evidence type="ECO:0000256" key="3">
    <source>
        <dbReference type="RuleBase" id="RU000363"/>
    </source>
</evidence>